<proteinExistence type="predicted"/>
<protein>
    <submittedName>
        <fullName evidence="2">Uncharacterized protein</fullName>
    </submittedName>
</protein>
<feature type="transmembrane region" description="Helical" evidence="1">
    <location>
        <begin position="34"/>
        <end position="62"/>
    </location>
</feature>
<name>A0AAD7EST3_9AGAR</name>
<dbReference type="AlphaFoldDB" id="A0AAD7EST3"/>
<keyword evidence="1" id="KW-0472">Membrane</keyword>
<comment type="caution">
    <text evidence="2">The sequence shown here is derived from an EMBL/GenBank/DDBJ whole genome shotgun (WGS) entry which is preliminary data.</text>
</comment>
<keyword evidence="3" id="KW-1185">Reference proteome</keyword>
<feature type="transmembrane region" description="Helical" evidence="1">
    <location>
        <begin position="99"/>
        <end position="125"/>
    </location>
</feature>
<dbReference type="EMBL" id="JARIHO010000015">
    <property type="protein sequence ID" value="KAJ7350005.1"/>
    <property type="molecule type" value="Genomic_DNA"/>
</dbReference>
<dbReference type="Proteomes" id="UP001218218">
    <property type="component" value="Unassembled WGS sequence"/>
</dbReference>
<feature type="transmembrane region" description="Helical" evidence="1">
    <location>
        <begin position="146"/>
        <end position="168"/>
    </location>
</feature>
<feature type="transmembrane region" description="Helical" evidence="1">
    <location>
        <begin position="69"/>
        <end position="93"/>
    </location>
</feature>
<evidence type="ECO:0000313" key="3">
    <source>
        <dbReference type="Proteomes" id="UP001218218"/>
    </source>
</evidence>
<sequence length="242" mass="26039">MAASDLLCTFTICARIYRLLSLYPSGPPRGFPDFVLQTTAVIICSTYATSSLAKLFLCALYFNLTKRRVISAILVFGIVVQFAFSYASVVLIVVTGSPFGWAMLASRIAAISSSVTDSIIAAALLDTFIRMNATAFRASTHSLLRRLIALFFSSGVIVASCTLLSTILQLNGKSGRVYALTILGNFAVGVPVQHTPTTTPTLSTITDKRTVVLHATHTSADIQAVITCDLSRRSTLVRPFKC</sequence>
<gene>
    <name evidence="2" type="ORF">DFH08DRAFT_807329</name>
</gene>
<keyword evidence="1" id="KW-1133">Transmembrane helix</keyword>
<reference evidence="2" key="1">
    <citation type="submission" date="2023-03" db="EMBL/GenBank/DDBJ databases">
        <title>Massive genome expansion in bonnet fungi (Mycena s.s.) driven by repeated elements and novel gene families across ecological guilds.</title>
        <authorList>
            <consortium name="Lawrence Berkeley National Laboratory"/>
            <person name="Harder C.B."/>
            <person name="Miyauchi S."/>
            <person name="Viragh M."/>
            <person name="Kuo A."/>
            <person name="Thoen E."/>
            <person name="Andreopoulos B."/>
            <person name="Lu D."/>
            <person name="Skrede I."/>
            <person name="Drula E."/>
            <person name="Henrissat B."/>
            <person name="Morin E."/>
            <person name="Kohler A."/>
            <person name="Barry K."/>
            <person name="LaButti K."/>
            <person name="Morin E."/>
            <person name="Salamov A."/>
            <person name="Lipzen A."/>
            <person name="Mereny Z."/>
            <person name="Hegedus B."/>
            <person name="Baldrian P."/>
            <person name="Stursova M."/>
            <person name="Weitz H."/>
            <person name="Taylor A."/>
            <person name="Grigoriev I.V."/>
            <person name="Nagy L.G."/>
            <person name="Martin F."/>
            <person name="Kauserud H."/>
        </authorList>
    </citation>
    <scope>NUCLEOTIDE SEQUENCE</scope>
    <source>
        <strain evidence="2">CBHHK002</strain>
    </source>
</reference>
<keyword evidence="1" id="KW-0812">Transmembrane</keyword>
<organism evidence="2 3">
    <name type="scientific">Mycena albidolilacea</name>
    <dbReference type="NCBI Taxonomy" id="1033008"/>
    <lineage>
        <taxon>Eukaryota</taxon>
        <taxon>Fungi</taxon>
        <taxon>Dikarya</taxon>
        <taxon>Basidiomycota</taxon>
        <taxon>Agaricomycotina</taxon>
        <taxon>Agaricomycetes</taxon>
        <taxon>Agaricomycetidae</taxon>
        <taxon>Agaricales</taxon>
        <taxon>Marasmiineae</taxon>
        <taxon>Mycenaceae</taxon>
        <taxon>Mycena</taxon>
    </lineage>
</organism>
<accession>A0AAD7EST3</accession>
<evidence type="ECO:0000313" key="2">
    <source>
        <dbReference type="EMBL" id="KAJ7350005.1"/>
    </source>
</evidence>
<evidence type="ECO:0000256" key="1">
    <source>
        <dbReference type="SAM" id="Phobius"/>
    </source>
</evidence>